<dbReference type="GO" id="GO:0051287">
    <property type="term" value="F:NAD binding"/>
    <property type="evidence" value="ECO:0007669"/>
    <property type="project" value="InterPro"/>
</dbReference>
<keyword evidence="2 4" id="KW-0560">Oxidoreductase</keyword>
<dbReference type="Proteomes" id="UP000071641">
    <property type="component" value="Unassembled WGS sequence"/>
</dbReference>
<proteinExistence type="predicted"/>
<dbReference type="Gene3D" id="3.40.718.10">
    <property type="entry name" value="Isopropylmalate Dehydrogenase"/>
    <property type="match status" value="1"/>
</dbReference>
<evidence type="ECO:0000313" key="4">
    <source>
        <dbReference type="EMBL" id="CZF82501.1"/>
    </source>
</evidence>
<evidence type="ECO:0000256" key="3">
    <source>
        <dbReference type="ARBA" id="ARBA00023027"/>
    </source>
</evidence>
<dbReference type="AlphaFoldDB" id="A0A128F883"/>
<keyword evidence="1" id="KW-0479">Metal-binding</keyword>
<accession>A0A128F883</accession>
<protein>
    <submittedName>
        <fullName evidence="4">4-hydroxythreonine-4-phosphate dehydrogenase 2</fullName>
        <ecNumber evidence="4">1.1.1.262</ecNumber>
    </submittedName>
</protein>
<dbReference type="STRING" id="1796497.GCE9029_03269"/>
<dbReference type="PANTHER" id="PTHR30004">
    <property type="entry name" value="4-HYDROXYTHREONINE-4-PHOSPHATE DEHYDROGENASE"/>
    <property type="match status" value="1"/>
</dbReference>
<dbReference type="SUPFAM" id="SSF53659">
    <property type="entry name" value="Isocitrate/Isopropylmalate dehydrogenase-like"/>
    <property type="match status" value="1"/>
</dbReference>
<dbReference type="Pfam" id="PF04166">
    <property type="entry name" value="PdxA"/>
    <property type="match status" value="1"/>
</dbReference>
<name>A0A128F883_9GAMM</name>
<gene>
    <name evidence="4" type="primary">pdxA2</name>
    <name evidence="4" type="ORF">GCE9029_03269</name>
</gene>
<dbReference type="InterPro" id="IPR005255">
    <property type="entry name" value="PdxA_fam"/>
</dbReference>
<dbReference type="EMBL" id="FIZX01000002">
    <property type="protein sequence ID" value="CZF82501.1"/>
    <property type="molecule type" value="Genomic_DNA"/>
</dbReference>
<dbReference type="EC" id="1.1.1.262" evidence="4"/>
<dbReference type="GO" id="GO:0046872">
    <property type="term" value="F:metal ion binding"/>
    <property type="evidence" value="ECO:0007669"/>
    <property type="project" value="UniProtKB-KW"/>
</dbReference>
<dbReference type="GO" id="GO:0050570">
    <property type="term" value="F:4-hydroxythreonine-4-phosphate dehydrogenase activity"/>
    <property type="evidence" value="ECO:0007669"/>
    <property type="project" value="UniProtKB-EC"/>
</dbReference>
<reference evidence="5" key="1">
    <citation type="submission" date="2016-02" db="EMBL/GenBank/DDBJ databases">
        <authorList>
            <person name="Rodrigo-Torres Lidia"/>
            <person name="Arahal R.David."/>
        </authorList>
    </citation>
    <scope>NUCLEOTIDE SEQUENCE [LARGE SCALE GENOMIC DNA]</scope>
    <source>
        <strain evidence="5">CECT 9029</strain>
    </source>
</reference>
<evidence type="ECO:0000256" key="2">
    <source>
        <dbReference type="ARBA" id="ARBA00023002"/>
    </source>
</evidence>
<dbReference type="RefSeq" id="WP_062664751.1">
    <property type="nucleotide sequence ID" value="NZ_FIZX01000002.1"/>
</dbReference>
<dbReference type="PANTHER" id="PTHR30004:SF6">
    <property type="entry name" value="D-THREONATE 4-PHOSPHATE DEHYDROGENASE"/>
    <property type="match status" value="1"/>
</dbReference>
<evidence type="ECO:0000256" key="1">
    <source>
        <dbReference type="ARBA" id="ARBA00022723"/>
    </source>
</evidence>
<evidence type="ECO:0000313" key="5">
    <source>
        <dbReference type="Proteomes" id="UP000071641"/>
    </source>
</evidence>
<keyword evidence="5" id="KW-1185">Reference proteome</keyword>
<keyword evidence="3" id="KW-0520">NAD</keyword>
<sequence>MLANEKPIAITMGDPSGIGPEIILKALNSAEPLPSCVVIGDLTVIESALAIYQPQMKLNVVAHPREVRHQQGIVNLLVSSQLDKHPRVGQVQGDSGKVAFKAILKAIELAKNGEVAAVVTAPINKESLNLAKVPYPGHTEIFADYGGADDVAMMLLNESIKTVLVTVHCSLRNAIEQADFNAQCRAIELAHNACIQFGIPAPRIAVAGLNPHAGENGLFGDEEKNIITPAIEYAKGKGINVSGPWPGDTVFMQAREGRFDIVVAQYHDQGLIPVKYMGLDEGVNVTLGLPFIRTSPDHGTGFDIAGKGIASPSSLLASIRCAHQLSQNRDTLNQLEESHHEF</sequence>
<dbReference type="NCBIfam" id="TIGR00557">
    <property type="entry name" value="pdxA"/>
    <property type="match status" value="1"/>
</dbReference>
<organism evidence="4 5">
    <name type="scientific">Grimontia celer</name>
    <dbReference type="NCBI Taxonomy" id="1796497"/>
    <lineage>
        <taxon>Bacteria</taxon>
        <taxon>Pseudomonadati</taxon>
        <taxon>Pseudomonadota</taxon>
        <taxon>Gammaproteobacteria</taxon>
        <taxon>Vibrionales</taxon>
        <taxon>Vibrionaceae</taxon>
        <taxon>Grimontia</taxon>
    </lineage>
</organism>